<keyword evidence="3" id="KW-1003">Cell membrane</keyword>
<dbReference type="Proteomes" id="UP000191980">
    <property type="component" value="Unassembled WGS sequence"/>
</dbReference>
<accession>A0A1V8M9J3</accession>
<evidence type="ECO:0000256" key="1">
    <source>
        <dbReference type="ARBA" id="ARBA00004651"/>
    </source>
</evidence>
<organism evidence="8 9">
    <name type="scientific">Methyloprofundus sedimenti</name>
    <dbReference type="NCBI Taxonomy" id="1420851"/>
    <lineage>
        <taxon>Bacteria</taxon>
        <taxon>Pseudomonadati</taxon>
        <taxon>Pseudomonadota</taxon>
        <taxon>Gammaproteobacteria</taxon>
        <taxon>Methylococcales</taxon>
        <taxon>Methylococcaceae</taxon>
        <taxon>Methyloprofundus</taxon>
    </lineage>
</organism>
<evidence type="ECO:0000256" key="4">
    <source>
        <dbReference type="ARBA" id="ARBA00022692"/>
    </source>
</evidence>
<dbReference type="GO" id="GO:0005886">
    <property type="term" value="C:plasma membrane"/>
    <property type="evidence" value="ECO:0007669"/>
    <property type="project" value="UniProtKB-SubCell"/>
</dbReference>
<evidence type="ECO:0000313" key="8">
    <source>
        <dbReference type="EMBL" id="OQK17963.1"/>
    </source>
</evidence>
<comment type="similarity">
    <text evidence="2 7">Belongs to the UPF0056 (MarC) family.</text>
</comment>
<evidence type="ECO:0000313" key="9">
    <source>
        <dbReference type="Proteomes" id="UP000191980"/>
    </source>
</evidence>
<gene>
    <name evidence="8" type="ORF">AU255_08920</name>
</gene>
<feature type="transmembrane region" description="Helical" evidence="7">
    <location>
        <begin position="31"/>
        <end position="51"/>
    </location>
</feature>
<evidence type="ECO:0000256" key="5">
    <source>
        <dbReference type="ARBA" id="ARBA00022989"/>
    </source>
</evidence>
<keyword evidence="6 7" id="KW-0472">Membrane</keyword>
<dbReference type="PANTHER" id="PTHR33508">
    <property type="entry name" value="UPF0056 MEMBRANE PROTEIN YHCE"/>
    <property type="match status" value="1"/>
</dbReference>
<keyword evidence="9" id="KW-1185">Reference proteome</keyword>
<comment type="subcellular location">
    <subcellularLocation>
        <location evidence="1 7">Cell membrane</location>
        <topology evidence="1 7">Multi-pass membrane protein</topology>
    </subcellularLocation>
</comment>
<sequence>MIRAHVISGIVFVIFAITGEGVFENIFNVRFGAFLIFGGIIFLWIGIQSIFSGQVVLIDTHGDPEHIAGSIAMPFMIAPGTISASVLIGSSLSASRAAMAIVIAISFSLMSIIVFKLIHDPLKIRHERLLNRYVEVVGRVVALFTGTYAIEMIARGIALLWPN</sequence>
<dbReference type="EMBL" id="LPUF01000001">
    <property type="protein sequence ID" value="OQK17963.1"/>
    <property type="molecule type" value="Genomic_DNA"/>
</dbReference>
<feature type="transmembrane region" description="Helical" evidence="7">
    <location>
        <begin position="98"/>
        <end position="119"/>
    </location>
</feature>
<evidence type="ECO:0000256" key="6">
    <source>
        <dbReference type="ARBA" id="ARBA00023136"/>
    </source>
</evidence>
<reference evidence="8 9" key="1">
    <citation type="submission" date="2015-12" db="EMBL/GenBank/DDBJ databases">
        <authorList>
            <person name="Shamseldin A."/>
            <person name="Moawad H."/>
            <person name="Abd El-Rahim W.M."/>
            <person name="Sadowsky M.J."/>
        </authorList>
    </citation>
    <scope>NUCLEOTIDE SEQUENCE [LARGE SCALE GENOMIC DNA]</scope>
    <source>
        <strain evidence="8 9">WF1</strain>
    </source>
</reference>
<dbReference type="InterPro" id="IPR002771">
    <property type="entry name" value="Multi_antbiot-R_MarC"/>
</dbReference>
<evidence type="ECO:0000256" key="2">
    <source>
        <dbReference type="ARBA" id="ARBA00009784"/>
    </source>
</evidence>
<dbReference type="AlphaFoldDB" id="A0A1V8M9J3"/>
<dbReference type="Pfam" id="PF01914">
    <property type="entry name" value="MarC"/>
    <property type="match status" value="1"/>
</dbReference>
<name>A0A1V8M9J3_9GAMM</name>
<protein>
    <recommendedName>
        <fullName evidence="7">UPF0056 membrane protein</fullName>
    </recommendedName>
</protein>
<dbReference type="PANTHER" id="PTHR33508:SF1">
    <property type="entry name" value="UPF0056 MEMBRANE PROTEIN YHCE"/>
    <property type="match status" value="1"/>
</dbReference>
<evidence type="ECO:0000256" key="7">
    <source>
        <dbReference type="RuleBase" id="RU362048"/>
    </source>
</evidence>
<feature type="transmembrane region" description="Helical" evidence="7">
    <location>
        <begin position="71"/>
        <end position="92"/>
    </location>
</feature>
<feature type="transmembrane region" description="Helical" evidence="7">
    <location>
        <begin position="140"/>
        <end position="161"/>
    </location>
</feature>
<keyword evidence="4 7" id="KW-0812">Transmembrane</keyword>
<comment type="caution">
    <text evidence="8">The sequence shown here is derived from an EMBL/GenBank/DDBJ whole genome shotgun (WGS) entry which is preliminary data.</text>
</comment>
<proteinExistence type="inferred from homology"/>
<comment type="caution">
    <text evidence="7">Lacks conserved residue(s) required for the propagation of feature annotation.</text>
</comment>
<keyword evidence="5 7" id="KW-1133">Transmembrane helix</keyword>
<evidence type="ECO:0000256" key="3">
    <source>
        <dbReference type="ARBA" id="ARBA00022475"/>
    </source>
</evidence>